<feature type="domain" description="GPCR family 3 nine cysteines" evidence="12">
    <location>
        <begin position="495"/>
        <end position="546"/>
    </location>
</feature>
<dbReference type="InterPro" id="IPR011500">
    <property type="entry name" value="GPCR_3_9-Cys_dom"/>
</dbReference>
<reference evidence="14" key="1">
    <citation type="submission" date="2025-08" db="UniProtKB">
        <authorList>
            <consortium name="RefSeq"/>
        </authorList>
    </citation>
    <scope>IDENTIFICATION</scope>
    <source>
        <tissue evidence="14">Tentacle</tissue>
    </source>
</reference>
<keyword evidence="4" id="KW-1133">Transmembrane helix</keyword>
<evidence type="ECO:0000259" key="11">
    <source>
        <dbReference type="Pfam" id="PF01094"/>
    </source>
</evidence>
<keyword evidence="3" id="KW-0812">Transmembrane</keyword>
<evidence type="ECO:0000259" key="12">
    <source>
        <dbReference type="Pfam" id="PF07562"/>
    </source>
</evidence>
<protein>
    <submittedName>
        <fullName evidence="14">Metabotropic glutamate receptor 3-like isoform X1</fullName>
    </submittedName>
</protein>
<dbReference type="Gene3D" id="2.10.50.30">
    <property type="entry name" value="GPCR, family 3, nine cysteines domain"/>
    <property type="match status" value="1"/>
</dbReference>
<comment type="subcellular location">
    <subcellularLocation>
        <location evidence="1">Cell membrane</location>
        <topology evidence="1">Multi-pass membrane protein</topology>
    </subcellularLocation>
</comment>
<keyword evidence="2" id="KW-1003">Cell membrane</keyword>
<dbReference type="Gene3D" id="3.40.50.2300">
    <property type="match status" value="2"/>
</dbReference>
<evidence type="ECO:0000256" key="9">
    <source>
        <dbReference type="ARBA" id="ARBA00023224"/>
    </source>
</evidence>
<accession>A0A6P8HYR8</accession>
<dbReference type="InterPro" id="IPR001828">
    <property type="entry name" value="ANF_lig-bd_rcpt"/>
</dbReference>
<dbReference type="InterPro" id="IPR017979">
    <property type="entry name" value="GPCR_3_CS"/>
</dbReference>
<dbReference type="InterPro" id="IPR050726">
    <property type="entry name" value="mGluR"/>
</dbReference>
<evidence type="ECO:0000256" key="3">
    <source>
        <dbReference type="ARBA" id="ARBA00022692"/>
    </source>
</evidence>
<dbReference type="GO" id="GO:0004930">
    <property type="term" value="F:G protein-coupled receptor activity"/>
    <property type="evidence" value="ECO:0007669"/>
    <property type="project" value="UniProtKB-KW"/>
</dbReference>
<dbReference type="GO" id="GO:0005886">
    <property type="term" value="C:plasma membrane"/>
    <property type="evidence" value="ECO:0007669"/>
    <property type="project" value="UniProtKB-SubCell"/>
</dbReference>
<dbReference type="GeneID" id="116294316"/>
<dbReference type="KEGG" id="aten:116294316"/>
<evidence type="ECO:0000313" key="14">
    <source>
        <dbReference type="RefSeq" id="XP_031557762.1"/>
    </source>
</evidence>
<keyword evidence="13" id="KW-1185">Reference proteome</keyword>
<evidence type="ECO:0000256" key="1">
    <source>
        <dbReference type="ARBA" id="ARBA00004651"/>
    </source>
</evidence>
<dbReference type="PRINTS" id="PR00248">
    <property type="entry name" value="GPCRMGR"/>
</dbReference>
<dbReference type="Proteomes" id="UP000515163">
    <property type="component" value="Unplaced"/>
</dbReference>
<dbReference type="AlphaFoldDB" id="A0A6P8HYR8"/>
<feature type="chain" id="PRO_5028086340" evidence="10">
    <location>
        <begin position="26"/>
        <end position="580"/>
    </location>
</feature>
<organism evidence="13 14">
    <name type="scientific">Actinia tenebrosa</name>
    <name type="common">Australian red waratah sea anemone</name>
    <dbReference type="NCBI Taxonomy" id="6105"/>
    <lineage>
        <taxon>Eukaryota</taxon>
        <taxon>Metazoa</taxon>
        <taxon>Cnidaria</taxon>
        <taxon>Anthozoa</taxon>
        <taxon>Hexacorallia</taxon>
        <taxon>Actiniaria</taxon>
        <taxon>Actiniidae</taxon>
        <taxon>Actinia</taxon>
    </lineage>
</organism>
<gene>
    <name evidence="14" type="primary">LOC116294316</name>
</gene>
<evidence type="ECO:0000256" key="5">
    <source>
        <dbReference type="ARBA" id="ARBA00023040"/>
    </source>
</evidence>
<keyword evidence="9" id="KW-0807">Transducer</keyword>
<keyword evidence="7" id="KW-0675">Receptor</keyword>
<keyword evidence="6" id="KW-0472">Membrane</keyword>
<evidence type="ECO:0000256" key="6">
    <source>
        <dbReference type="ARBA" id="ARBA00023136"/>
    </source>
</evidence>
<name>A0A6P8HYR8_ACTTE</name>
<sequence length="580" mass="65584">MENFYFKSFCTFALVISVLRKSVSSSSLEDGSIAKNGDLILGALFPLYRKDSNGDCTVVNKDGLLWVKALNFALDELKSSKNPWLRNVTFGLYLRDTCSRPALEHSLDILHLNKQSNSLKETSSKKVVAVLTNSNDIDSSTLLSLFRIPQILFSEQIYNENGSFPRHQPYFFESIKTSYYRAKSLVGLIKYFQWKSVSLVVNQRFLKDYLIFKHFAEMEDICLAVVLEHATSDEQDSSTDKNLMHRLGHGFGAVRVVVLFTDDKEMLKVIRGVGARKPSHYIWIDAMGTAESFTQELTRTTETILTLAPEYMFLEELKNHIVQLDCKKEKIEQDDKDGPAVLMDQCDMEVVSSQGVLDQTLKAFATKQSQDTRRRVAHRRAVEVQGIMNSVVKVGHAVSRYMETKCWDKTKEECFEAFSSHHLAEELQILVQKLFQGDSSHDNSENYFLKENMFSLVSIHGNSSGLPSRVVGTWDNKNWYINRAGILWPGKTSGTPDSTCEPTCPLGHIQIAEKGRKCCWSCQPCNYNQYITNTSTCADCVRGYWPSKDFRSCEFKLELAVLSCAGALSSVAAVLYSLVL</sequence>
<evidence type="ECO:0000256" key="2">
    <source>
        <dbReference type="ARBA" id="ARBA00022475"/>
    </source>
</evidence>
<evidence type="ECO:0000256" key="7">
    <source>
        <dbReference type="ARBA" id="ARBA00023170"/>
    </source>
</evidence>
<evidence type="ECO:0000256" key="4">
    <source>
        <dbReference type="ARBA" id="ARBA00022989"/>
    </source>
</evidence>
<evidence type="ECO:0000313" key="13">
    <source>
        <dbReference type="Proteomes" id="UP000515163"/>
    </source>
</evidence>
<evidence type="ECO:0000256" key="8">
    <source>
        <dbReference type="ARBA" id="ARBA00023180"/>
    </source>
</evidence>
<keyword evidence="8" id="KW-0325">Glycoprotein</keyword>
<dbReference type="RefSeq" id="XP_031557762.1">
    <property type="nucleotide sequence ID" value="XM_031701902.1"/>
</dbReference>
<feature type="domain" description="Receptor ligand binding region" evidence="11">
    <location>
        <begin position="68"/>
        <end position="308"/>
    </location>
</feature>
<dbReference type="Pfam" id="PF01094">
    <property type="entry name" value="ANF_receptor"/>
    <property type="match status" value="1"/>
</dbReference>
<keyword evidence="5" id="KW-0297">G-protein coupled receptor</keyword>
<feature type="signal peptide" evidence="10">
    <location>
        <begin position="1"/>
        <end position="25"/>
    </location>
</feature>
<dbReference type="SUPFAM" id="SSF53822">
    <property type="entry name" value="Periplasmic binding protein-like I"/>
    <property type="match status" value="1"/>
</dbReference>
<dbReference type="InterPro" id="IPR028082">
    <property type="entry name" value="Peripla_BP_I"/>
</dbReference>
<dbReference type="PANTHER" id="PTHR24060">
    <property type="entry name" value="METABOTROPIC GLUTAMATE RECEPTOR"/>
    <property type="match status" value="1"/>
</dbReference>
<dbReference type="InParanoid" id="A0A6P8HYR8"/>
<dbReference type="InterPro" id="IPR038550">
    <property type="entry name" value="GPCR_3_9-Cys_sf"/>
</dbReference>
<evidence type="ECO:0000256" key="10">
    <source>
        <dbReference type="SAM" id="SignalP"/>
    </source>
</evidence>
<proteinExistence type="predicted"/>
<dbReference type="Pfam" id="PF07562">
    <property type="entry name" value="NCD3G"/>
    <property type="match status" value="1"/>
</dbReference>
<dbReference type="InterPro" id="IPR000337">
    <property type="entry name" value="GPCR_3"/>
</dbReference>
<dbReference type="PROSITE" id="PS00980">
    <property type="entry name" value="G_PROTEIN_RECEP_F3_2"/>
    <property type="match status" value="1"/>
</dbReference>
<keyword evidence="10" id="KW-0732">Signal</keyword>
<dbReference type="OrthoDB" id="5955631at2759"/>